<keyword evidence="1" id="KW-0812">Transmembrane</keyword>
<evidence type="ECO:0000313" key="2">
    <source>
        <dbReference type="EMBL" id="OGY72907.1"/>
    </source>
</evidence>
<keyword evidence="1" id="KW-0472">Membrane</keyword>
<proteinExistence type="predicted"/>
<accession>A0A1G2AA41</accession>
<feature type="transmembrane region" description="Helical" evidence="1">
    <location>
        <begin position="61"/>
        <end position="81"/>
    </location>
</feature>
<reference evidence="2 3" key="1">
    <citation type="journal article" date="2016" name="Nat. Commun.">
        <title>Thousands of microbial genomes shed light on interconnected biogeochemical processes in an aquifer system.</title>
        <authorList>
            <person name="Anantharaman K."/>
            <person name="Brown C.T."/>
            <person name="Hug L.A."/>
            <person name="Sharon I."/>
            <person name="Castelle C.J."/>
            <person name="Probst A.J."/>
            <person name="Thomas B.C."/>
            <person name="Singh A."/>
            <person name="Wilkins M.J."/>
            <person name="Karaoz U."/>
            <person name="Brodie E.L."/>
            <person name="Williams K.H."/>
            <person name="Hubbard S.S."/>
            <person name="Banfield J.F."/>
        </authorList>
    </citation>
    <scope>NUCLEOTIDE SEQUENCE [LARGE SCALE GENOMIC DNA]</scope>
</reference>
<feature type="transmembrane region" description="Helical" evidence="1">
    <location>
        <begin position="87"/>
        <end position="111"/>
    </location>
</feature>
<sequence length="114" mass="13212">MRNLVKIQLRPLTIIFALSGIVNLFLWFFAYRQYRIATDLVPLHYTIYFGIDLIDFKTKLFIYPTIGIIVLIVNASLGIFIRKEPLIVYILAVATLFVEIFTALAFSALIINYY</sequence>
<feature type="transmembrane region" description="Helical" evidence="1">
    <location>
        <begin position="12"/>
        <end position="30"/>
    </location>
</feature>
<evidence type="ECO:0000313" key="3">
    <source>
        <dbReference type="Proteomes" id="UP000178315"/>
    </source>
</evidence>
<organism evidence="2 3">
    <name type="scientific">Candidatus Jacksonbacteria bacterium RIFCSPLOWO2_02_FULL_44_20</name>
    <dbReference type="NCBI Taxonomy" id="1798460"/>
    <lineage>
        <taxon>Bacteria</taxon>
        <taxon>Candidatus Jacksoniibacteriota</taxon>
    </lineage>
</organism>
<comment type="caution">
    <text evidence="2">The sequence shown here is derived from an EMBL/GenBank/DDBJ whole genome shotgun (WGS) entry which is preliminary data.</text>
</comment>
<gene>
    <name evidence="2" type="ORF">A3H61_02615</name>
</gene>
<keyword evidence="1" id="KW-1133">Transmembrane helix</keyword>
<dbReference type="EMBL" id="MHJU01000021">
    <property type="protein sequence ID" value="OGY72907.1"/>
    <property type="molecule type" value="Genomic_DNA"/>
</dbReference>
<dbReference type="Proteomes" id="UP000178315">
    <property type="component" value="Unassembled WGS sequence"/>
</dbReference>
<dbReference type="AlphaFoldDB" id="A0A1G2AA41"/>
<evidence type="ECO:0000256" key="1">
    <source>
        <dbReference type="SAM" id="Phobius"/>
    </source>
</evidence>
<protein>
    <submittedName>
        <fullName evidence="2">Uncharacterized protein</fullName>
    </submittedName>
</protein>
<name>A0A1G2AA41_9BACT</name>